<proteinExistence type="predicted"/>
<dbReference type="Pfam" id="PF01656">
    <property type="entry name" value="CbiA"/>
    <property type="match status" value="1"/>
</dbReference>
<reference evidence="2 3" key="1">
    <citation type="submission" date="2020-10" db="EMBL/GenBank/DDBJ databases">
        <title>Complete genome of Cruoricapor ignavus strain M1214 isolated from the blood culture of a febrile patient.</title>
        <authorList>
            <person name="Guglielmino C.J.D."/>
        </authorList>
    </citation>
    <scope>NUCLEOTIDE SEQUENCE [LARGE SCALE GENOMIC DNA]</scope>
    <source>
        <strain evidence="2 3">M1214</strain>
    </source>
</reference>
<dbReference type="EMBL" id="CP063145">
    <property type="protein sequence ID" value="QOR74624.1"/>
    <property type="molecule type" value="Genomic_DNA"/>
</dbReference>
<dbReference type="Gene3D" id="3.40.50.300">
    <property type="entry name" value="P-loop containing nucleotide triphosphate hydrolases"/>
    <property type="match status" value="1"/>
</dbReference>
<gene>
    <name evidence="2" type="ORF">IMZ16_04105</name>
</gene>
<evidence type="ECO:0000259" key="1">
    <source>
        <dbReference type="Pfam" id="PF01656"/>
    </source>
</evidence>
<dbReference type="KEGG" id="civ:IMZ16_04105"/>
<dbReference type="AlphaFoldDB" id="A0A7M1T6C5"/>
<dbReference type="InterPro" id="IPR027417">
    <property type="entry name" value="P-loop_NTPase"/>
</dbReference>
<name>A0A7M1T6C5_9FLAO</name>
<sequence length="217" mass="24804">MIVTISNQKGGVGKTTFAMAFANFLSLERGLTLTVFDYDYQKSFYTRWLRDSESLPEKEPLYEVINLVADAGRLVDTSEMLGNHDSSEIWLFDLAGTLDAAYLQLLKLTDAFVIPFEYSDLSTKSTAMFNAMLDECQFMGTRFYIKSRMDKGYRYPTQGTFDAYLKNAGVLIEAPLYKRNCMHKINTRTYPTDVKEATRETCIELISKMNTAFDTTF</sequence>
<organism evidence="2 3">
    <name type="scientific">Cruoricaptor ignavus</name>
    <dbReference type="NCBI Taxonomy" id="1118202"/>
    <lineage>
        <taxon>Bacteria</taxon>
        <taxon>Pseudomonadati</taxon>
        <taxon>Bacteroidota</taxon>
        <taxon>Flavobacteriia</taxon>
        <taxon>Flavobacteriales</taxon>
        <taxon>Weeksellaceae</taxon>
        <taxon>Cruoricaptor</taxon>
    </lineage>
</organism>
<protein>
    <submittedName>
        <fullName evidence="2">ParA family protein</fullName>
    </submittedName>
</protein>
<accession>A0A7M1T6C5</accession>
<dbReference type="CDD" id="cd02042">
    <property type="entry name" value="ParAB_family"/>
    <property type="match status" value="1"/>
</dbReference>
<dbReference type="InterPro" id="IPR050678">
    <property type="entry name" value="DNA_Partitioning_ATPase"/>
</dbReference>
<dbReference type="RefSeq" id="WP_193440606.1">
    <property type="nucleotide sequence ID" value="NZ_CP063145.1"/>
</dbReference>
<dbReference type="SUPFAM" id="SSF52540">
    <property type="entry name" value="P-loop containing nucleoside triphosphate hydrolases"/>
    <property type="match status" value="1"/>
</dbReference>
<dbReference type="PANTHER" id="PTHR13696:SF99">
    <property type="entry name" value="COBYRINIC ACID AC-DIAMIDE SYNTHASE"/>
    <property type="match status" value="1"/>
</dbReference>
<evidence type="ECO:0000313" key="3">
    <source>
        <dbReference type="Proteomes" id="UP000593605"/>
    </source>
</evidence>
<dbReference type="Proteomes" id="UP000593605">
    <property type="component" value="Chromosome"/>
</dbReference>
<feature type="domain" description="CobQ/CobB/MinD/ParA nucleotide binding" evidence="1">
    <location>
        <begin position="3"/>
        <end position="84"/>
    </location>
</feature>
<evidence type="ECO:0000313" key="2">
    <source>
        <dbReference type="EMBL" id="QOR74624.1"/>
    </source>
</evidence>
<dbReference type="PANTHER" id="PTHR13696">
    <property type="entry name" value="P-LOOP CONTAINING NUCLEOSIDE TRIPHOSPHATE HYDROLASE"/>
    <property type="match status" value="1"/>
</dbReference>
<dbReference type="InterPro" id="IPR002586">
    <property type="entry name" value="CobQ/CobB/MinD/ParA_Nub-bd_dom"/>
</dbReference>